<sequence length="47" mass="5817">MYEWIQPLEDFRYGCDRQVLDEASHTLKHLLRYDFKPSTDPIYPLWE</sequence>
<name>A0ABY5AKA3_9CYAN</name>
<protein>
    <submittedName>
        <fullName evidence="1">Uncharacterized protein</fullName>
    </submittedName>
</protein>
<evidence type="ECO:0000313" key="2">
    <source>
        <dbReference type="Proteomes" id="UP001056708"/>
    </source>
</evidence>
<gene>
    <name evidence="1" type="ORF">NEA10_11000</name>
</gene>
<evidence type="ECO:0000313" key="1">
    <source>
        <dbReference type="EMBL" id="USR89420.1"/>
    </source>
</evidence>
<proteinExistence type="predicted"/>
<keyword evidence="2" id="KW-1185">Reference proteome</keyword>
<accession>A0ABY5AKA3</accession>
<organism evidence="1 2">
    <name type="scientific">Phormidium yuhuli AB48</name>
    <dbReference type="NCBI Taxonomy" id="2940671"/>
    <lineage>
        <taxon>Bacteria</taxon>
        <taxon>Bacillati</taxon>
        <taxon>Cyanobacteriota</taxon>
        <taxon>Cyanophyceae</taxon>
        <taxon>Oscillatoriophycideae</taxon>
        <taxon>Oscillatoriales</taxon>
        <taxon>Oscillatoriaceae</taxon>
        <taxon>Phormidium</taxon>
        <taxon>Phormidium yuhuli</taxon>
    </lineage>
</organism>
<dbReference type="RefSeq" id="WP_252659878.1">
    <property type="nucleotide sequence ID" value="NZ_CP098611.1"/>
</dbReference>
<dbReference type="Proteomes" id="UP001056708">
    <property type="component" value="Chromosome"/>
</dbReference>
<reference evidence="1" key="1">
    <citation type="submission" date="2022-06" db="EMBL/GenBank/DDBJ databases">
        <title>Genome sequence of Phormidium yuhuli AB48 isolated from an industrial photobioreactor environment.</title>
        <authorList>
            <person name="Qiu Y."/>
            <person name="Noonan A.J.C."/>
            <person name="Dofher K."/>
            <person name="Koch M."/>
            <person name="Kieft B."/>
            <person name="Lin X."/>
            <person name="Ziels R.M."/>
            <person name="Hallam S.J."/>
        </authorList>
    </citation>
    <scope>NUCLEOTIDE SEQUENCE</scope>
    <source>
        <strain evidence="1">AB48</strain>
    </source>
</reference>
<dbReference type="EMBL" id="CP098611">
    <property type="protein sequence ID" value="USR89420.1"/>
    <property type="molecule type" value="Genomic_DNA"/>
</dbReference>